<dbReference type="Proteomes" id="UP000821865">
    <property type="component" value="Chromosome 2"/>
</dbReference>
<organism evidence="1 2">
    <name type="scientific">Dermacentor silvarum</name>
    <name type="common">Tick</name>
    <dbReference type="NCBI Taxonomy" id="543639"/>
    <lineage>
        <taxon>Eukaryota</taxon>
        <taxon>Metazoa</taxon>
        <taxon>Ecdysozoa</taxon>
        <taxon>Arthropoda</taxon>
        <taxon>Chelicerata</taxon>
        <taxon>Arachnida</taxon>
        <taxon>Acari</taxon>
        <taxon>Parasitiformes</taxon>
        <taxon>Ixodida</taxon>
        <taxon>Ixodoidea</taxon>
        <taxon>Ixodidae</taxon>
        <taxon>Rhipicephalinae</taxon>
        <taxon>Dermacentor</taxon>
    </lineage>
</organism>
<evidence type="ECO:0000313" key="2">
    <source>
        <dbReference type="Proteomes" id="UP000821865"/>
    </source>
</evidence>
<comment type="caution">
    <text evidence="1">The sequence shown here is derived from an EMBL/GenBank/DDBJ whole genome shotgun (WGS) entry which is preliminary data.</text>
</comment>
<dbReference type="EMBL" id="CM023471">
    <property type="protein sequence ID" value="KAH7964985.1"/>
    <property type="molecule type" value="Genomic_DNA"/>
</dbReference>
<sequence>MNLRQSEVATKKKVASAKDNDLTIPRSALSNMFKELFPNVFITKNTRELILACCTEFIHHLTTEANVICNQQQKKTISANDVLNA</sequence>
<name>A0ACB8DAB7_DERSI</name>
<reference evidence="1" key="1">
    <citation type="submission" date="2020-05" db="EMBL/GenBank/DDBJ databases">
        <title>Large-scale comparative analyses of tick genomes elucidate their genetic diversity and vector capacities.</title>
        <authorList>
            <person name="Jia N."/>
            <person name="Wang J."/>
            <person name="Shi W."/>
            <person name="Du L."/>
            <person name="Sun Y."/>
            <person name="Zhan W."/>
            <person name="Jiang J."/>
            <person name="Wang Q."/>
            <person name="Zhang B."/>
            <person name="Ji P."/>
            <person name="Sakyi L.B."/>
            <person name="Cui X."/>
            <person name="Yuan T."/>
            <person name="Jiang B."/>
            <person name="Yang W."/>
            <person name="Lam T.T.-Y."/>
            <person name="Chang Q."/>
            <person name="Ding S."/>
            <person name="Wang X."/>
            <person name="Zhu J."/>
            <person name="Ruan X."/>
            <person name="Zhao L."/>
            <person name="Wei J."/>
            <person name="Que T."/>
            <person name="Du C."/>
            <person name="Cheng J."/>
            <person name="Dai P."/>
            <person name="Han X."/>
            <person name="Huang E."/>
            <person name="Gao Y."/>
            <person name="Liu J."/>
            <person name="Shao H."/>
            <person name="Ye R."/>
            <person name="Li L."/>
            <person name="Wei W."/>
            <person name="Wang X."/>
            <person name="Wang C."/>
            <person name="Yang T."/>
            <person name="Huo Q."/>
            <person name="Li W."/>
            <person name="Guo W."/>
            <person name="Chen H."/>
            <person name="Zhou L."/>
            <person name="Ni X."/>
            <person name="Tian J."/>
            <person name="Zhou Y."/>
            <person name="Sheng Y."/>
            <person name="Liu T."/>
            <person name="Pan Y."/>
            <person name="Xia L."/>
            <person name="Li J."/>
            <person name="Zhao F."/>
            <person name="Cao W."/>
        </authorList>
    </citation>
    <scope>NUCLEOTIDE SEQUENCE</scope>
    <source>
        <strain evidence="1">Dsil-2018</strain>
    </source>
</reference>
<accession>A0ACB8DAB7</accession>
<protein>
    <submittedName>
        <fullName evidence="1">Uncharacterized protein</fullName>
    </submittedName>
</protein>
<gene>
    <name evidence="1" type="ORF">HPB49_002730</name>
</gene>
<keyword evidence="2" id="KW-1185">Reference proteome</keyword>
<proteinExistence type="predicted"/>
<evidence type="ECO:0000313" key="1">
    <source>
        <dbReference type="EMBL" id="KAH7964985.1"/>
    </source>
</evidence>